<evidence type="ECO:0000256" key="1">
    <source>
        <dbReference type="SAM" id="MobiDB-lite"/>
    </source>
</evidence>
<dbReference type="AlphaFoldDB" id="A0A0G0ZA22"/>
<protein>
    <submittedName>
        <fullName evidence="2">Uncharacterized protein</fullName>
    </submittedName>
</protein>
<feature type="compositionally biased region" description="Low complexity" evidence="1">
    <location>
        <begin position="288"/>
        <end position="309"/>
    </location>
</feature>
<accession>A0A0G0ZA22</accession>
<feature type="region of interest" description="Disordered" evidence="1">
    <location>
        <begin position="279"/>
        <end position="334"/>
    </location>
</feature>
<reference evidence="2 3" key="1">
    <citation type="journal article" date="2015" name="Nature">
        <title>rRNA introns, odd ribosomes, and small enigmatic genomes across a large radiation of phyla.</title>
        <authorList>
            <person name="Brown C.T."/>
            <person name="Hug L.A."/>
            <person name="Thomas B.C."/>
            <person name="Sharon I."/>
            <person name="Castelle C.J."/>
            <person name="Singh A."/>
            <person name="Wilkins M.J."/>
            <person name="Williams K.H."/>
            <person name="Banfield J.F."/>
        </authorList>
    </citation>
    <scope>NUCLEOTIDE SEQUENCE [LARGE SCALE GENOMIC DNA]</scope>
</reference>
<feature type="compositionally biased region" description="Gly residues" evidence="1">
    <location>
        <begin position="310"/>
        <end position="334"/>
    </location>
</feature>
<feature type="region of interest" description="Disordered" evidence="1">
    <location>
        <begin position="223"/>
        <end position="245"/>
    </location>
</feature>
<feature type="region of interest" description="Disordered" evidence="1">
    <location>
        <begin position="123"/>
        <end position="152"/>
    </location>
</feature>
<dbReference type="Proteomes" id="UP000034371">
    <property type="component" value="Unassembled WGS sequence"/>
</dbReference>
<comment type="caution">
    <text evidence="2">The sequence shown here is derived from an EMBL/GenBank/DDBJ whole genome shotgun (WGS) entry which is preliminary data.</text>
</comment>
<feature type="region of interest" description="Disordered" evidence="1">
    <location>
        <begin position="1"/>
        <end position="31"/>
    </location>
</feature>
<gene>
    <name evidence="2" type="ORF">UU78_C0100G0007</name>
</gene>
<organism evidence="2 3">
    <name type="scientific">Candidatus Roizmanbacteria bacterium GW2011_GWC2_41_7</name>
    <dbReference type="NCBI Taxonomy" id="1618487"/>
    <lineage>
        <taxon>Bacteria</taxon>
        <taxon>Candidatus Roizmaniibacteriota</taxon>
    </lineage>
</organism>
<evidence type="ECO:0000313" key="2">
    <source>
        <dbReference type="EMBL" id="KKS18916.1"/>
    </source>
</evidence>
<proteinExistence type="predicted"/>
<sequence length="334" mass="32258">GKGTVTITSPATQGESTTQISQTSPDGKTIYSSGQIPTSFFGIKAEVPQQPPQSPLVSTTPSITSNVGLTLADIDTATSAEHGETGAVDDTSDITLGVQGVVGSAYSAVGEMVANESATAAGMTSSAEGRPSAEAAAQNASNSALAGGRGISNSTSVTTATGIVGTVGIMGFGAGQQSALTVTLSNGVTASFGMNAGTLASQGLTNSEGQQAIALALQSTQQALQSQSQPKGSDEGGTTGQTGLTSADVDVAVTAEKFGTNYNLPSNSKFTVSDNSSIAAKNDNAFSGGTTRPTGPGSAGPTGDNSSDGVDGGGPSGDAGDGGPGGPSGDGGNY</sequence>
<name>A0A0G0ZA22_9BACT</name>
<evidence type="ECO:0000313" key="3">
    <source>
        <dbReference type="Proteomes" id="UP000034371"/>
    </source>
</evidence>
<dbReference type="EMBL" id="LCBY01000100">
    <property type="protein sequence ID" value="KKS18916.1"/>
    <property type="molecule type" value="Genomic_DNA"/>
</dbReference>
<feature type="compositionally biased region" description="Low complexity" evidence="1">
    <location>
        <begin position="132"/>
        <end position="146"/>
    </location>
</feature>
<feature type="non-terminal residue" evidence="2">
    <location>
        <position position="1"/>
    </location>
</feature>